<name>A0A9J6CW44_RHIMP</name>
<feature type="region of interest" description="Disordered" evidence="1">
    <location>
        <begin position="66"/>
        <end position="85"/>
    </location>
</feature>
<gene>
    <name evidence="2" type="ORF">HPB51_028759</name>
</gene>
<accession>A0A9J6CW44</accession>
<dbReference type="AlphaFoldDB" id="A0A9J6CW44"/>
<reference evidence="2" key="2">
    <citation type="submission" date="2021-09" db="EMBL/GenBank/DDBJ databases">
        <authorList>
            <person name="Jia N."/>
            <person name="Wang J."/>
            <person name="Shi W."/>
            <person name="Du L."/>
            <person name="Sun Y."/>
            <person name="Zhan W."/>
            <person name="Jiang J."/>
            <person name="Wang Q."/>
            <person name="Zhang B."/>
            <person name="Ji P."/>
            <person name="Sakyi L.B."/>
            <person name="Cui X."/>
            <person name="Yuan T."/>
            <person name="Jiang B."/>
            <person name="Yang W."/>
            <person name="Lam T.T.-Y."/>
            <person name="Chang Q."/>
            <person name="Ding S."/>
            <person name="Wang X."/>
            <person name="Zhu J."/>
            <person name="Ruan X."/>
            <person name="Zhao L."/>
            <person name="Wei J."/>
            <person name="Que T."/>
            <person name="Du C."/>
            <person name="Cheng J."/>
            <person name="Dai P."/>
            <person name="Han X."/>
            <person name="Huang E."/>
            <person name="Gao Y."/>
            <person name="Liu J."/>
            <person name="Shao H."/>
            <person name="Ye R."/>
            <person name="Li L."/>
            <person name="Wei W."/>
            <person name="Wang X."/>
            <person name="Wang C."/>
            <person name="Huo Q."/>
            <person name="Li W."/>
            <person name="Guo W."/>
            <person name="Chen H."/>
            <person name="Chen S."/>
            <person name="Zhou L."/>
            <person name="Zhou L."/>
            <person name="Ni X."/>
            <person name="Tian J."/>
            <person name="Zhou Y."/>
            <person name="Sheng Y."/>
            <person name="Liu T."/>
            <person name="Pan Y."/>
            <person name="Xia L."/>
            <person name="Li J."/>
            <person name="Zhao F."/>
            <person name="Cao W."/>
        </authorList>
    </citation>
    <scope>NUCLEOTIDE SEQUENCE</scope>
    <source>
        <strain evidence="2">Rmic-2018</strain>
        <tissue evidence="2">Larvae</tissue>
    </source>
</reference>
<evidence type="ECO:0000313" key="3">
    <source>
        <dbReference type="Proteomes" id="UP000821866"/>
    </source>
</evidence>
<evidence type="ECO:0000256" key="1">
    <source>
        <dbReference type="SAM" id="MobiDB-lite"/>
    </source>
</evidence>
<dbReference type="Proteomes" id="UP000821866">
    <property type="component" value="Unassembled WGS sequence"/>
</dbReference>
<reference evidence="2" key="1">
    <citation type="journal article" date="2020" name="Cell">
        <title>Large-Scale Comparative Analyses of Tick Genomes Elucidate Their Genetic Diversity and Vector Capacities.</title>
        <authorList>
            <consortium name="Tick Genome and Microbiome Consortium (TIGMIC)"/>
            <person name="Jia N."/>
            <person name="Wang J."/>
            <person name="Shi W."/>
            <person name="Du L."/>
            <person name="Sun Y."/>
            <person name="Zhan W."/>
            <person name="Jiang J.F."/>
            <person name="Wang Q."/>
            <person name="Zhang B."/>
            <person name="Ji P."/>
            <person name="Bell-Sakyi L."/>
            <person name="Cui X.M."/>
            <person name="Yuan T.T."/>
            <person name="Jiang B.G."/>
            <person name="Yang W.F."/>
            <person name="Lam T.T."/>
            <person name="Chang Q.C."/>
            <person name="Ding S.J."/>
            <person name="Wang X.J."/>
            <person name="Zhu J.G."/>
            <person name="Ruan X.D."/>
            <person name="Zhao L."/>
            <person name="Wei J.T."/>
            <person name="Ye R.Z."/>
            <person name="Que T.C."/>
            <person name="Du C.H."/>
            <person name="Zhou Y.H."/>
            <person name="Cheng J.X."/>
            <person name="Dai P.F."/>
            <person name="Guo W.B."/>
            <person name="Han X.H."/>
            <person name="Huang E.J."/>
            <person name="Li L.F."/>
            <person name="Wei W."/>
            <person name="Gao Y.C."/>
            <person name="Liu J.Z."/>
            <person name="Shao H.Z."/>
            <person name="Wang X."/>
            <person name="Wang C.C."/>
            <person name="Yang T.C."/>
            <person name="Huo Q.B."/>
            <person name="Li W."/>
            <person name="Chen H.Y."/>
            <person name="Chen S.E."/>
            <person name="Zhou L.G."/>
            <person name="Ni X.B."/>
            <person name="Tian J.H."/>
            <person name="Sheng Y."/>
            <person name="Liu T."/>
            <person name="Pan Y.S."/>
            <person name="Xia L.Y."/>
            <person name="Li J."/>
            <person name="Zhao F."/>
            <person name="Cao W.C."/>
        </authorList>
    </citation>
    <scope>NUCLEOTIDE SEQUENCE</scope>
    <source>
        <strain evidence="2">Rmic-2018</strain>
    </source>
</reference>
<comment type="caution">
    <text evidence="2">The sequence shown here is derived from an EMBL/GenBank/DDBJ whole genome shotgun (WGS) entry which is preliminary data.</text>
</comment>
<keyword evidence="3" id="KW-1185">Reference proteome</keyword>
<sequence>MDLEKLHAIGTDMGLMGSALQEQVDAERVIERDLRTQVRDEQREKIPLEERLLQADERVLQLKLKLQEQTTGSNAGERGRSHQLL</sequence>
<evidence type="ECO:0000313" key="2">
    <source>
        <dbReference type="EMBL" id="KAH7938722.1"/>
    </source>
</evidence>
<organism evidence="2 3">
    <name type="scientific">Rhipicephalus microplus</name>
    <name type="common">Cattle tick</name>
    <name type="synonym">Boophilus microplus</name>
    <dbReference type="NCBI Taxonomy" id="6941"/>
    <lineage>
        <taxon>Eukaryota</taxon>
        <taxon>Metazoa</taxon>
        <taxon>Ecdysozoa</taxon>
        <taxon>Arthropoda</taxon>
        <taxon>Chelicerata</taxon>
        <taxon>Arachnida</taxon>
        <taxon>Acari</taxon>
        <taxon>Parasitiformes</taxon>
        <taxon>Ixodida</taxon>
        <taxon>Ixodoidea</taxon>
        <taxon>Ixodidae</taxon>
        <taxon>Rhipicephalinae</taxon>
        <taxon>Rhipicephalus</taxon>
        <taxon>Boophilus</taxon>
    </lineage>
</organism>
<proteinExistence type="predicted"/>
<protein>
    <submittedName>
        <fullName evidence="2">Uncharacterized protein</fullName>
    </submittedName>
</protein>
<dbReference type="EMBL" id="JABSTU010005682">
    <property type="protein sequence ID" value="KAH7938722.1"/>
    <property type="molecule type" value="Genomic_DNA"/>
</dbReference>